<feature type="transmembrane region" description="Helical" evidence="6">
    <location>
        <begin position="299"/>
        <end position="317"/>
    </location>
</feature>
<dbReference type="CDD" id="cd06173">
    <property type="entry name" value="MFS_MefA_like"/>
    <property type="match status" value="1"/>
</dbReference>
<accession>A0ABT0G172</accession>
<dbReference type="Pfam" id="PF07690">
    <property type="entry name" value="MFS_1"/>
    <property type="match status" value="1"/>
</dbReference>
<feature type="transmembrane region" description="Helical" evidence="6">
    <location>
        <begin position="323"/>
        <end position="349"/>
    </location>
</feature>
<evidence type="ECO:0000256" key="5">
    <source>
        <dbReference type="ARBA" id="ARBA00023136"/>
    </source>
</evidence>
<feature type="transmembrane region" description="Helical" evidence="6">
    <location>
        <begin position="24"/>
        <end position="50"/>
    </location>
</feature>
<feature type="transmembrane region" description="Helical" evidence="6">
    <location>
        <begin position="233"/>
        <end position="258"/>
    </location>
</feature>
<keyword evidence="4 6" id="KW-1133">Transmembrane helix</keyword>
<evidence type="ECO:0000256" key="1">
    <source>
        <dbReference type="ARBA" id="ARBA00004651"/>
    </source>
</evidence>
<evidence type="ECO:0000256" key="6">
    <source>
        <dbReference type="SAM" id="Phobius"/>
    </source>
</evidence>
<organism evidence="8 9">
    <name type="scientific">Actinomadura luzonensis</name>
    <dbReference type="NCBI Taxonomy" id="2805427"/>
    <lineage>
        <taxon>Bacteria</taxon>
        <taxon>Bacillati</taxon>
        <taxon>Actinomycetota</taxon>
        <taxon>Actinomycetes</taxon>
        <taxon>Streptosporangiales</taxon>
        <taxon>Thermomonosporaceae</taxon>
        <taxon>Actinomadura</taxon>
    </lineage>
</organism>
<feature type="transmembrane region" description="Helical" evidence="6">
    <location>
        <begin position="264"/>
        <end position="287"/>
    </location>
</feature>
<dbReference type="PANTHER" id="PTHR23513:SF6">
    <property type="entry name" value="MAJOR FACILITATOR SUPERFAMILY ASSOCIATED DOMAIN-CONTAINING PROTEIN"/>
    <property type="match status" value="1"/>
</dbReference>
<dbReference type="Proteomes" id="UP001317259">
    <property type="component" value="Unassembled WGS sequence"/>
</dbReference>
<dbReference type="Gene3D" id="1.20.1250.20">
    <property type="entry name" value="MFS general substrate transporter like domains"/>
    <property type="match status" value="1"/>
</dbReference>
<comment type="subcellular location">
    <subcellularLocation>
        <location evidence="1">Cell membrane</location>
        <topology evidence="1">Multi-pass membrane protein</topology>
    </subcellularLocation>
</comment>
<keyword evidence="5 6" id="KW-0472">Membrane</keyword>
<keyword evidence="9" id="KW-1185">Reference proteome</keyword>
<name>A0ABT0G172_9ACTN</name>
<dbReference type="PROSITE" id="PS50850">
    <property type="entry name" value="MFS"/>
    <property type="match status" value="1"/>
</dbReference>
<protein>
    <submittedName>
        <fullName evidence="8">MFS transporter</fullName>
    </submittedName>
</protein>
<feature type="domain" description="Major facilitator superfamily (MFS) profile" evidence="7">
    <location>
        <begin position="1"/>
        <end position="418"/>
    </location>
</feature>
<dbReference type="EMBL" id="JAKRKC020000001">
    <property type="protein sequence ID" value="MCK2217846.1"/>
    <property type="molecule type" value="Genomic_DNA"/>
</dbReference>
<comment type="caution">
    <text evidence="8">The sequence shown here is derived from an EMBL/GenBank/DDBJ whole genome shotgun (WGS) entry which is preliminary data.</text>
</comment>
<dbReference type="PANTHER" id="PTHR23513">
    <property type="entry name" value="INTEGRAL MEMBRANE EFFLUX PROTEIN-RELATED"/>
    <property type="match status" value="1"/>
</dbReference>
<feature type="transmembrane region" description="Helical" evidence="6">
    <location>
        <begin position="369"/>
        <end position="387"/>
    </location>
</feature>
<evidence type="ECO:0000313" key="8">
    <source>
        <dbReference type="EMBL" id="MCK2217846.1"/>
    </source>
</evidence>
<dbReference type="InterPro" id="IPR020846">
    <property type="entry name" value="MFS_dom"/>
</dbReference>
<keyword evidence="3 6" id="KW-0812">Transmembrane</keyword>
<feature type="transmembrane region" description="Helical" evidence="6">
    <location>
        <begin position="179"/>
        <end position="196"/>
    </location>
</feature>
<dbReference type="InterPro" id="IPR036259">
    <property type="entry name" value="MFS_trans_sf"/>
</dbReference>
<evidence type="ECO:0000256" key="3">
    <source>
        <dbReference type="ARBA" id="ARBA00022692"/>
    </source>
</evidence>
<dbReference type="SUPFAM" id="SSF103473">
    <property type="entry name" value="MFS general substrate transporter"/>
    <property type="match status" value="1"/>
</dbReference>
<keyword evidence="2" id="KW-1003">Cell membrane</keyword>
<gene>
    <name evidence="8" type="ORF">MF672_029220</name>
</gene>
<feature type="transmembrane region" description="Helical" evidence="6">
    <location>
        <begin position="56"/>
        <end position="82"/>
    </location>
</feature>
<evidence type="ECO:0000259" key="7">
    <source>
        <dbReference type="PROSITE" id="PS50850"/>
    </source>
</evidence>
<feature type="transmembrane region" description="Helical" evidence="6">
    <location>
        <begin position="393"/>
        <end position="413"/>
    </location>
</feature>
<evidence type="ECO:0000256" key="2">
    <source>
        <dbReference type="ARBA" id="ARBA00022475"/>
    </source>
</evidence>
<evidence type="ECO:0000256" key="4">
    <source>
        <dbReference type="ARBA" id="ARBA00022989"/>
    </source>
</evidence>
<dbReference type="InterPro" id="IPR011701">
    <property type="entry name" value="MFS"/>
</dbReference>
<evidence type="ECO:0000313" key="9">
    <source>
        <dbReference type="Proteomes" id="UP001317259"/>
    </source>
</evidence>
<proteinExistence type="predicted"/>
<reference evidence="8 9" key="1">
    <citation type="submission" date="2022-04" db="EMBL/GenBank/DDBJ databases">
        <title>Genome draft of Actinomadura sp. ATCC 31491.</title>
        <authorList>
            <person name="Shi X."/>
            <person name="Du Y."/>
        </authorList>
    </citation>
    <scope>NUCLEOTIDE SEQUENCE [LARGE SCALE GENOMIC DNA]</scope>
    <source>
        <strain evidence="8 9">ATCC 31491</strain>
    </source>
</reference>
<dbReference type="RefSeq" id="WP_242377014.1">
    <property type="nucleotide sequence ID" value="NZ_JAKRKC020000001.1"/>
</dbReference>
<sequence>MTGSTESGPPAARGRAPWRRDFNLLWSASAATQFGSVNALLAAPLLALSLTGSPVFAGWVTAAATLPRILLSLPVGVLVDYLDRRRVMIVSLATRAALAALLTVGVFAMGGVTVLLPLVVAAQGVCLVFFTTAQTTVVPRIVPREELPGAMGRNEVRVHVAALLGRPLGGFLFDLHRSLSFAVDALVSALSVTALLRMGKDWVQPHTARPALQAATLLRELRAGFAFLRRDRFLIRVLLVCALANFFFQTLGLVLVLLAHQQHLPSLVIGCLIAATGCGGVLGSVTASRLQRTSSARRVIVVCVWSWLAMTLALAVLDHGGLLYVAVVLPLAWGGIGFTGAHINVALAVYQADEVPKELQGRVTGASRFFSGGAVPLGALASGYLIARLGTEDAVSLIAVVIGALAVMVSFMMRPAGRRLPQPPARWRAVRWRAVRWWAVARAGRSGRSARAGSAAASPPRPRAARADLLQIGRN</sequence>